<comment type="caution">
    <text evidence="1">The sequence shown here is derived from an EMBL/GenBank/DDBJ whole genome shotgun (WGS) entry which is preliminary data.</text>
</comment>
<gene>
    <name evidence="1" type="ORF">FJU30_25925</name>
</gene>
<dbReference type="EMBL" id="VYKJ01000027">
    <property type="protein sequence ID" value="KAA8994686.1"/>
    <property type="molecule type" value="Genomic_DNA"/>
</dbReference>
<proteinExistence type="predicted"/>
<dbReference type="AlphaFoldDB" id="A0A5J5FPX8"/>
<name>A0A5J5FPX8_9GAMM</name>
<dbReference type="RefSeq" id="WP_150437837.1">
    <property type="nucleotide sequence ID" value="NZ_VYKJ01000027.1"/>
</dbReference>
<organism evidence="1 2">
    <name type="scientific">Affinibrenneria salicis</name>
    <dbReference type="NCBI Taxonomy" id="2590031"/>
    <lineage>
        <taxon>Bacteria</taxon>
        <taxon>Pseudomonadati</taxon>
        <taxon>Pseudomonadota</taxon>
        <taxon>Gammaproteobacteria</taxon>
        <taxon>Enterobacterales</taxon>
        <taxon>Pectobacteriaceae</taxon>
        <taxon>Affinibrenneria</taxon>
    </lineage>
</organism>
<dbReference type="OrthoDB" id="6467005at2"/>
<reference evidence="1 2" key="1">
    <citation type="submission" date="2019-09" db="EMBL/GenBank/DDBJ databases">
        <authorList>
            <person name="Li Y."/>
        </authorList>
    </citation>
    <scope>NUCLEOTIDE SEQUENCE [LARGE SCALE GENOMIC DNA]</scope>
    <source>
        <strain evidence="1 2">L3-3HA</strain>
    </source>
</reference>
<sequence length="66" mass="7649">MYDDTPLELDELIDQCRALVYAAVRIEREGVREILLFILQERIECLHNTCQKQIKEELAEANATNG</sequence>
<keyword evidence="2" id="KW-1185">Reference proteome</keyword>
<evidence type="ECO:0000313" key="2">
    <source>
        <dbReference type="Proteomes" id="UP000335415"/>
    </source>
</evidence>
<dbReference type="Proteomes" id="UP000335415">
    <property type="component" value="Unassembled WGS sequence"/>
</dbReference>
<protein>
    <recommendedName>
        <fullName evidence="3">Prophage protein</fullName>
    </recommendedName>
</protein>
<evidence type="ECO:0008006" key="3">
    <source>
        <dbReference type="Google" id="ProtNLM"/>
    </source>
</evidence>
<accession>A0A5J5FPX8</accession>
<evidence type="ECO:0000313" key="1">
    <source>
        <dbReference type="EMBL" id="KAA8994686.1"/>
    </source>
</evidence>